<feature type="compositionally biased region" description="Basic and acidic residues" evidence="1">
    <location>
        <begin position="775"/>
        <end position="801"/>
    </location>
</feature>
<dbReference type="AlphaFoldDB" id="A0A9P6G125"/>
<evidence type="ECO:0000256" key="1">
    <source>
        <dbReference type="SAM" id="MobiDB-lite"/>
    </source>
</evidence>
<gene>
    <name evidence="2" type="ORF">BGW38_001933</name>
</gene>
<accession>A0A9P6G125</accession>
<dbReference type="Gene3D" id="3.40.630.40">
    <property type="entry name" value="Zn-dependent exopeptidases"/>
    <property type="match status" value="1"/>
</dbReference>
<feature type="compositionally biased region" description="Low complexity" evidence="1">
    <location>
        <begin position="733"/>
        <end position="774"/>
    </location>
</feature>
<protein>
    <submittedName>
        <fullName evidence="2">Uncharacterized protein</fullName>
    </submittedName>
</protein>
<name>A0A9P6G125_9FUNG</name>
<feature type="compositionally biased region" description="Low complexity" evidence="1">
    <location>
        <begin position="171"/>
        <end position="186"/>
    </location>
</feature>
<proteinExistence type="predicted"/>
<evidence type="ECO:0000313" key="3">
    <source>
        <dbReference type="Proteomes" id="UP000780801"/>
    </source>
</evidence>
<feature type="region of interest" description="Disordered" evidence="1">
    <location>
        <begin position="713"/>
        <end position="810"/>
    </location>
</feature>
<dbReference type="EMBL" id="JAABOA010000164">
    <property type="protein sequence ID" value="KAF9585532.1"/>
    <property type="molecule type" value="Genomic_DNA"/>
</dbReference>
<feature type="compositionally biased region" description="Low complexity" evidence="1">
    <location>
        <begin position="134"/>
        <end position="148"/>
    </location>
</feature>
<feature type="compositionally biased region" description="Polar residues" evidence="1">
    <location>
        <begin position="120"/>
        <end position="133"/>
    </location>
</feature>
<reference evidence="2" key="1">
    <citation type="journal article" date="2020" name="Fungal Divers.">
        <title>Resolving the Mortierellaceae phylogeny through synthesis of multi-gene phylogenetics and phylogenomics.</title>
        <authorList>
            <person name="Vandepol N."/>
            <person name="Liber J."/>
            <person name="Desiro A."/>
            <person name="Na H."/>
            <person name="Kennedy M."/>
            <person name="Barry K."/>
            <person name="Grigoriev I.V."/>
            <person name="Miller A.N."/>
            <person name="O'Donnell K."/>
            <person name="Stajich J.E."/>
            <person name="Bonito G."/>
        </authorList>
    </citation>
    <scope>NUCLEOTIDE SEQUENCE</scope>
    <source>
        <strain evidence="2">KOD1015</strain>
    </source>
</reference>
<dbReference type="Proteomes" id="UP000780801">
    <property type="component" value="Unassembled WGS sequence"/>
</dbReference>
<feature type="compositionally biased region" description="Polar residues" evidence="1">
    <location>
        <begin position="713"/>
        <end position="732"/>
    </location>
</feature>
<organism evidence="2 3">
    <name type="scientific">Lunasporangiospora selenospora</name>
    <dbReference type="NCBI Taxonomy" id="979761"/>
    <lineage>
        <taxon>Eukaryota</taxon>
        <taxon>Fungi</taxon>
        <taxon>Fungi incertae sedis</taxon>
        <taxon>Mucoromycota</taxon>
        <taxon>Mortierellomycotina</taxon>
        <taxon>Mortierellomycetes</taxon>
        <taxon>Mortierellales</taxon>
        <taxon>Mortierellaceae</taxon>
        <taxon>Lunasporangiospora</taxon>
    </lineage>
</organism>
<comment type="caution">
    <text evidence="2">The sequence shown here is derived from an EMBL/GenBank/DDBJ whole genome shotgun (WGS) entry which is preliminary data.</text>
</comment>
<dbReference type="OrthoDB" id="71260at2759"/>
<keyword evidence="3" id="KW-1185">Reference proteome</keyword>
<sequence length="810" mass="88692">MTEHLCSHGHRDTDGVDGCTAANSFDRRNRNESTKAGTCSLEMFTVVQARQQRRIGLITQVARALAVLLLSSALWAGLMHWGGWSGDWTSEDQTTIGPVESIVPSSSSNYITLPVDQGHNPPSSLENSAPSTGSRPSLLLTTSESPSRFSTNRSRAFKSCSADNRPSRDCNNNPQYNSSPNPQSRQTQHSPTLLTRSPTFLSDFAQDQDIMSTPHFPNPIVYQYTMYYPGNIPLIITAGHGGNCFSGQLVNQSMTHIFKRIPNLDRVSTPITYTNFSTPLDSTLEKLSDGQDTIGNDPRLCPLMPLRDMSQGGRFLKDINTHSIALDIANAVACLVNSPKEVNLDNLSPVDSGDIPERCMGQGPWGDEVSEDFFPTPRPSPTDSVAYRRGFTLPSAAAQDPSTASHKKQSTHPFYVPHVVVFRVHRKYVDVNRDLWGENAIAKGSRVAKAAWREYHDVIDHVKKMAMQQGSDLHRPQCLDHCPHLHQPLTGQGLLLDIHGHSHSSNLIEIGYLWNTSALQLSAKQLDEKASELTSQSSIKSLIMRIVSPPADTSSKDSVTIPLDSMASSPPSPLPTKILGSCRQSSMDIDTIFEKNKGMSLSTLLWGKSESLGGMLESQGLGSLPSPKNPRPCDKCAFYSGGYTITRHGSLGAEDVDMSMDAIQLEFPRTLRQVDKMEARLIAMKVGRAVVGFMERYYGGVFTGASANSTDDSVLVTQFPDNPMNSPQTNTDQSPMKLPLSQSPQSQGLSSDELQSQQLSADAYSSLDDSGSDSQDLHKDRSDIDDEVVRKEDSSIPDRCPKTSPHTSRL</sequence>
<evidence type="ECO:0000313" key="2">
    <source>
        <dbReference type="EMBL" id="KAF9585532.1"/>
    </source>
</evidence>
<feature type="region of interest" description="Disordered" evidence="1">
    <location>
        <begin position="108"/>
        <end position="191"/>
    </location>
</feature>